<evidence type="ECO:0000259" key="1">
    <source>
        <dbReference type="Pfam" id="PF12770"/>
    </source>
</evidence>
<dbReference type="RefSeq" id="WP_319989874.1">
    <property type="nucleotide sequence ID" value="NZ_JAXAVV010000038.1"/>
</dbReference>
<feature type="domain" description="CHAT" evidence="1">
    <location>
        <begin position="875"/>
        <end position="1143"/>
    </location>
</feature>
<keyword evidence="3" id="KW-1185">Reference proteome</keyword>
<reference evidence="2 3" key="1">
    <citation type="submission" date="2023-11" db="EMBL/GenBank/DDBJ databases">
        <title>Lentzea sokolovensis, sp. nov., Lentzea kristufkii, sp. nov., and Lentzea miocenensis, sp. nov., rare actinobacteria from Sokolov Coal Basin, Miocene lacustrine sediment, Czech Republic.</title>
        <authorList>
            <person name="Lara A."/>
            <person name="Kotroba L."/>
            <person name="Nouioui I."/>
            <person name="Neumann-Schaal M."/>
            <person name="Mast Y."/>
            <person name="Chronakova A."/>
        </authorList>
    </citation>
    <scope>NUCLEOTIDE SEQUENCE [LARGE SCALE GENOMIC DNA]</scope>
    <source>
        <strain evidence="2 3">BCCO 10_0798</strain>
    </source>
</reference>
<sequence length="1143" mass="124656">MQRNQMVDAIHEIVVSSTDTLLRETGFVPRPQVHLLLEHLDRPYVGYVETPDFSRGADAAWAIRGLGILPSVLAASRLLVVWEHLDLCTALEIEVQHTASALMVLEASLDDHVLTAHPLTVDVGPPSPFGITAIVVAWHDAVQFPQADLPGPVAEILSMWRLQVRDDPTQTVAGLEQAGYRISWVKQDLPETRPVAESAAVAAFLAVEEALSSGSRAACENAVAATRRVVAELADDDGLHLANLATALFALFEHDGDIEILREAVEAARSVVTRLKNDHDQWAGVMSVMSCVLRTWFEYTGDADALSEAVSLARRAADAVPQDDPARNACLTNFCSALHTWWQHTSDPSVLDDMVRVGRSAVKASSPSDAHYSGAHSTLSLALRGSYEHSGDIALLDEAITTARSAARFTPARHPKQTALAANLAGVLQARYDLTGELPVLDEAITLARQAVSATPATHPDGPMYRSALSIALKRRFERTADPDSLHEAISAARECIELTPHRHPNRPLYLANLAAVLRAQFHNTQDLPVLDESIALLHHALADIADDHRHRAFMTSNLANAFRARFEFAGEIQDLDEAIMLGRKAVGHLAEGHPQRAKLSYNSAMTLMAKYELVQDDSLLSQCLLALETTASDRTAEFAVRIDAAEQWGRIASNTGRLDEAARGFATAVHLLPRLVPRNLEMSDSEHWLARYSGIAGDAAACMIELGCPEHALELLEMGRAVLLSQAIDGRHDLTQLREHSQELADRYGWLCAQLDTDPAESEPADQRRAMADELDAVIDRIRSLPGLDRFLLAPTAFALIEQAAEGPLVVINTSRYRCDALIVTPGGVQLQPLPALTEYELQERLEDLLHALNVDRPSPIREAQKRAERTIRDVLAWLSDTITAPILNALEREPNRSPARLWWIPTGLLSFFPLHAAGSTLDQVVSSYAPTIRSLAHARSTSSPTSDQPEVLVVAMPTTPGERPLRGATAEAKIVSDRMPATRLLTSEAATRDAVLAGLADSTWTHFACHGVNNPTSPSDSHLLTHDHQRHPLTARAVARLRLQQAEFAYLSACHTAASTTKLADEAIHVASAFHLAGYRHVVGTLWAIEDQAAVDIAEHFYSQVNGAEHSAVALHSSILRMREQHPKAPSLWASHIHIGA</sequence>
<dbReference type="InterPro" id="IPR024983">
    <property type="entry name" value="CHAT_dom"/>
</dbReference>
<gene>
    <name evidence="2" type="ORF">SK571_43045</name>
</gene>
<accession>A0ABU4U6J6</accession>
<dbReference type="EMBL" id="JAXAVV010000038">
    <property type="protein sequence ID" value="MDX8056193.1"/>
    <property type="molecule type" value="Genomic_DNA"/>
</dbReference>
<evidence type="ECO:0000313" key="3">
    <source>
        <dbReference type="Proteomes" id="UP001271792"/>
    </source>
</evidence>
<reference evidence="2 3" key="2">
    <citation type="submission" date="2023-11" db="EMBL/GenBank/DDBJ databases">
        <authorList>
            <person name="Lara A.C."/>
            <person name="Chronakova A."/>
        </authorList>
    </citation>
    <scope>NUCLEOTIDE SEQUENCE [LARGE SCALE GENOMIC DNA]</scope>
    <source>
        <strain evidence="2 3">BCCO 10_0798</strain>
    </source>
</reference>
<organism evidence="2 3">
    <name type="scientific">Lentzea kristufekii</name>
    <dbReference type="NCBI Taxonomy" id="3095430"/>
    <lineage>
        <taxon>Bacteria</taxon>
        <taxon>Bacillati</taxon>
        <taxon>Actinomycetota</taxon>
        <taxon>Actinomycetes</taxon>
        <taxon>Pseudonocardiales</taxon>
        <taxon>Pseudonocardiaceae</taxon>
        <taxon>Lentzea</taxon>
    </lineage>
</organism>
<dbReference type="InterPro" id="IPR011990">
    <property type="entry name" value="TPR-like_helical_dom_sf"/>
</dbReference>
<dbReference type="Proteomes" id="UP001271792">
    <property type="component" value="Unassembled WGS sequence"/>
</dbReference>
<comment type="caution">
    <text evidence="2">The sequence shown here is derived from an EMBL/GenBank/DDBJ whole genome shotgun (WGS) entry which is preliminary data.</text>
</comment>
<dbReference type="Gene3D" id="1.25.40.10">
    <property type="entry name" value="Tetratricopeptide repeat domain"/>
    <property type="match status" value="2"/>
</dbReference>
<name>A0ABU4U6J6_9PSEU</name>
<dbReference type="Pfam" id="PF12770">
    <property type="entry name" value="CHAT"/>
    <property type="match status" value="1"/>
</dbReference>
<proteinExistence type="predicted"/>
<protein>
    <submittedName>
        <fullName evidence="2">CHAT domain-containing protein</fullName>
    </submittedName>
</protein>
<evidence type="ECO:0000313" key="2">
    <source>
        <dbReference type="EMBL" id="MDX8056193.1"/>
    </source>
</evidence>